<dbReference type="GO" id="GO:0005829">
    <property type="term" value="C:cytosol"/>
    <property type="evidence" value="ECO:0007669"/>
    <property type="project" value="TreeGrafter"/>
</dbReference>
<dbReference type="Pfam" id="PF00814">
    <property type="entry name" value="TsaD"/>
    <property type="match status" value="1"/>
</dbReference>
<dbReference type="InterPro" id="IPR000905">
    <property type="entry name" value="Gcp-like_dom"/>
</dbReference>
<dbReference type="InterPro" id="IPR022496">
    <property type="entry name" value="T6A_TsaB"/>
</dbReference>
<dbReference type="Gene3D" id="3.30.420.40">
    <property type="match status" value="2"/>
</dbReference>
<keyword evidence="3" id="KW-1185">Reference proteome</keyword>
<dbReference type="SUPFAM" id="SSF53067">
    <property type="entry name" value="Actin-like ATPase domain"/>
    <property type="match status" value="2"/>
</dbReference>
<dbReference type="AlphaFoldDB" id="A0A8J3BJT0"/>
<gene>
    <name evidence="2" type="ORF">GCM10010124_03350</name>
</gene>
<reference evidence="2" key="1">
    <citation type="journal article" date="2014" name="Int. J. Syst. Evol. Microbiol.">
        <title>Complete genome sequence of Corynebacterium casei LMG S-19264T (=DSM 44701T), isolated from a smear-ripened cheese.</title>
        <authorList>
            <consortium name="US DOE Joint Genome Institute (JGI-PGF)"/>
            <person name="Walter F."/>
            <person name="Albersmeier A."/>
            <person name="Kalinowski J."/>
            <person name="Ruckert C."/>
        </authorList>
    </citation>
    <scope>NUCLEOTIDE SEQUENCE</scope>
    <source>
        <strain evidence="2">JCM 3091</strain>
    </source>
</reference>
<dbReference type="GO" id="GO:0002949">
    <property type="term" value="P:tRNA threonylcarbamoyladenosine modification"/>
    <property type="evidence" value="ECO:0007669"/>
    <property type="project" value="InterPro"/>
</dbReference>
<protein>
    <submittedName>
        <fullName evidence="2">tRNA (Adenosine(37)-N6)-threonylcarbamoyltransferase complex dimerization subunit type 1 TsaB</fullName>
    </submittedName>
</protein>
<dbReference type="NCBIfam" id="TIGR03725">
    <property type="entry name" value="T6A_YeaZ"/>
    <property type="match status" value="1"/>
</dbReference>
<dbReference type="EMBL" id="BMQC01000001">
    <property type="protein sequence ID" value="GGK14079.1"/>
    <property type="molecule type" value="Genomic_DNA"/>
</dbReference>
<evidence type="ECO:0000259" key="1">
    <source>
        <dbReference type="Pfam" id="PF00814"/>
    </source>
</evidence>
<evidence type="ECO:0000313" key="2">
    <source>
        <dbReference type="EMBL" id="GGK14079.1"/>
    </source>
</evidence>
<name>A0A8J3BJT0_9ACTN</name>
<comment type="caution">
    <text evidence="2">The sequence shown here is derived from an EMBL/GenBank/DDBJ whole genome shotgun (WGS) entry which is preliminary data.</text>
</comment>
<dbReference type="Proteomes" id="UP000662200">
    <property type="component" value="Unassembled WGS sequence"/>
</dbReference>
<dbReference type="PANTHER" id="PTHR11735:SF11">
    <property type="entry name" value="TRNA THREONYLCARBAMOYLADENOSINE BIOSYNTHESIS PROTEIN TSAB"/>
    <property type="match status" value="1"/>
</dbReference>
<proteinExistence type="predicted"/>
<dbReference type="InterPro" id="IPR043129">
    <property type="entry name" value="ATPase_NBD"/>
</dbReference>
<sequence>MFALVLDSGTPAVTAGIVRVAAAGVEVCAARVTVDARAHGELLAPHVAAALAEAGVARGDLAAVVAGVGPGPYTSLRVGLVTAAAFAQALGLPTYGVGTLDALGHAAAGLGRVLAATDARRREIYWAAYADGRPLTPPAVAAPAAAEVRDAVAAHGVAVAVGEGAARYAEVLGLPAAEPTYPAVASLAALAADRIRAGAPGEALTPRYLRRPDAVAAAARKPVRR</sequence>
<dbReference type="PANTHER" id="PTHR11735">
    <property type="entry name" value="TRNA N6-ADENOSINE THREONYLCARBAMOYLTRANSFERASE"/>
    <property type="match status" value="1"/>
</dbReference>
<reference evidence="2" key="2">
    <citation type="submission" date="2020-09" db="EMBL/GenBank/DDBJ databases">
        <authorList>
            <person name="Sun Q."/>
            <person name="Ohkuma M."/>
        </authorList>
    </citation>
    <scope>NUCLEOTIDE SEQUENCE</scope>
    <source>
        <strain evidence="2">JCM 3091</strain>
    </source>
</reference>
<organism evidence="2 3">
    <name type="scientific">Pilimelia terevasa</name>
    <dbReference type="NCBI Taxonomy" id="53372"/>
    <lineage>
        <taxon>Bacteria</taxon>
        <taxon>Bacillati</taxon>
        <taxon>Actinomycetota</taxon>
        <taxon>Actinomycetes</taxon>
        <taxon>Micromonosporales</taxon>
        <taxon>Micromonosporaceae</taxon>
        <taxon>Pilimelia</taxon>
    </lineage>
</organism>
<evidence type="ECO:0000313" key="3">
    <source>
        <dbReference type="Proteomes" id="UP000662200"/>
    </source>
</evidence>
<feature type="domain" description="Gcp-like" evidence="1">
    <location>
        <begin position="36"/>
        <end position="132"/>
    </location>
</feature>
<accession>A0A8J3BJT0</accession>
<dbReference type="RefSeq" id="WP_189112330.1">
    <property type="nucleotide sequence ID" value="NZ_BMQC01000001.1"/>
</dbReference>